<dbReference type="PROSITE" id="PS51695">
    <property type="entry name" value="SEDOLISIN"/>
    <property type="match status" value="1"/>
</dbReference>
<dbReference type="AlphaFoldDB" id="A0A9P4IQ41"/>
<dbReference type="InterPro" id="IPR015366">
    <property type="entry name" value="S53_propep"/>
</dbReference>
<keyword evidence="4 8" id="KW-0378">Hydrolase</keyword>
<dbReference type="GO" id="GO:0004252">
    <property type="term" value="F:serine-type endopeptidase activity"/>
    <property type="evidence" value="ECO:0007669"/>
    <property type="project" value="UniProtKB-UniRule"/>
</dbReference>
<dbReference type="CDD" id="cd11377">
    <property type="entry name" value="Pro-peptidase_S53"/>
    <property type="match status" value="1"/>
</dbReference>
<accession>A0A9P4IQ41</accession>
<protein>
    <submittedName>
        <fullName evidence="10">Aorsin</fullName>
    </submittedName>
</protein>
<dbReference type="GO" id="GO:0006508">
    <property type="term" value="P:proteolysis"/>
    <property type="evidence" value="ECO:0007669"/>
    <property type="project" value="UniProtKB-KW"/>
</dbReference>
<name>A0A9P4IQ41_9PEZI</name>
<keyword evidence="11" id="KW-1185">Reference proteome</keyword>
<feature type="binding site" evidence="8">
    <location>
        <position position="582"/>
    </location>
    <ligand>
        <name>Ca(2+)</name>
        <dbReference type="ChEBI" id="CHEBI:29108"/>
    </ligand>
</feature>
<evidence type="ECO:0000256" key="2">
    <source>
        <dbReference type="ARBA" id="ARBA00022670"/>
    </source>
</evidence>
<comment type="cofactor">
    <cofactor evidence="8">
        <name>Ca(2+)</name>
        <dbReference type="ChEBI" id="CHEBI:29108"/>
    </cofactor>
    <text evidence="8">Binds 1 Ca(2+) ion per subunit.</text>
</comment>
<dbReference type="Pfam" id="PF09286">
    <property type="entry name" value="Pro-kuma_activ"/>
    <property type="match status" value="1"/>
</dbReference>
<dbReference type="PROSITE" id="PS00138">
    <property type="entry name" value="SUBTILASE_SER"/>
    <property type="match status" value="1"/>
</dbReference>
<reference evidence="10" key="1">
    <citation type="journal article" date="2020" name="Stud. Mycol.">
        <title>101 Dothideomycetes genomes: a test case for predicting lifestyles and emergence of pathogens.</title>
        <authorList>
            <person name="Haridas S."/>
            <person name="Albert R."/>
            <person name="Binder M."/>
            <person name="Bloem J."/>
            <person name="Labutti K."/>
            <person name="Salamov A."/>
            <person name="Andreopoulos B."/>
            <person name="Baker S."/>
            <person name="Barry K."/>
            <person name="Bills G."/>
            <person name="Bluhm B."/>
            <person name="Cannon C."/>
            <person name="Castanera R."/>
            <person name="Culley D."/>
            <person name="Daum C."/>
            <person name="Ezra D."/>
            <person name="Gonzalez J."/>
            <person name="Henrissat B."/>
            <person name="Kuo A."/>
            <person name="Liang C."/>
            <person name="Lipzen A."/>
            <person name="Lutzoni F."/>
            <person name="Magnuson J."/>
            <person name="Mondo S."/>
            <person name="Nolan M."/>
            <person name="Ohm R."/>
            <person name="Pangilinan J."/>
            <person name="Park H.-J."/>
            <person name="Ramirez L."/>
            <person name="Alfaro M."/>
            <person name="Sun H."/>
            <person name="Tritt A."/>
            <person name="Yoshinaga Y."/>
            <person name="Zwiers L.-H."/>
            <person name="Turgeon B."/>
            <person name="Goodwin S."/>
            <person name="Spatafora J."/>
            <person name="Crous P."/>
            <person name="Grigoriev I."/>
        </authorList>
    </citation>
    <scope>NUCLEOTIDE SEQUENCE</scope>
    <source>
        <strain evidence="10">CBS 260.36</strain>
    </source>
</reference>
<feature type="binding site" evidence="8">
    <location>
        <position position="603"/>
    </location>
    <ligand>
        <name>Ca(2+)</name>
        <dbReference type="ChEBI" id="CHEBI:29108"/>
    </ligand>
</feature>
<gene>
    <name evidence="10" type="ORF">K461DRAFT_330260</name>
</gene>
<feature type="active site" description="Charge relay system" evidence="8">
    <location>
        <position position="541"/>
    </location>
</feature>
<evidence type="ECO:0000313" key="11">
    <source>
        <dbReference type="Proteomes" id="UP000799439"/>
    </source>
</evidence>
<evidence type="ECO:0000313" key="10">
    <source>
        <dbReference type="EMBL" id="KAF2147631.1"/>
    </source>
</evidence>
<keyword evidence="3 8" id="KW-0479">Metal-binding</keyword>
<dbReference type="OrthoDB" id="409122at2759"/>
<keyword evidence="5 8" id="KW-0720">Serine protease</keyword>
<organism evidence="10 11">
    <name type="scientific">Myriangium duriaei CBS 260.36</name>
    <dbReference type="NCBI Taxonomy" id="1168546"/>
    <lineage>
        <taxon>Eukaryota</taxon>
        <taxon>Fungi</taxon>
        <taxon>Dikarya</taxon>
        <taxon>Ascomycota</taxon>
        <taxon>Pezizomycotina</taxon>
        <taxon>Dothideomycetes</taxon>
        <taxon>Dothideomycetidae</taxon>
        <taxon>Myriangiales</taxon>
        <taxon>Myriangiaceae</taxon>
        <taxon>Myriangium</taxon>
    </lineage>
</organism>
<keyword evidence="2 8" id="KW-0645">Protease</keyword>
<feature type="binding site" evidence="8">
    <location>
        <position position="601"/>
    </location>
    <ligand>
        <name>Ca(2+)</name>
        <dbReference type="ChEBI" id="CHEBI:29108"/>
    </ligand>
</feature>
<dbReference type="EMBL" id="ML996096">
    <property type="protein sequence ID" value="KAF2147631.1"/>
    <property type="molecule type" value="Genomic_DNA"/>
</dbReference>
<evidence type="ECO:0000256" key="8">
    <source>
        <dbReference type="PROSITE-ProRule" id="PRU01032"/>
    </source>
</evidence>
<dbReference type="SUPFAM" id="SSF54897">
    <property type="entry name" value="Protease propeptides/inhibitors"/>
    <property type="match status" value="1"/>
</dbReference>
<evidence type="ECO:0000256" key="3">
    <source>
        <dbReference type="ARBA" id="ARBA00022723"/>
    </source>
</evidence>
<dbReference type="Proteomes" id="UP000799439">
    <property type="component" value="Unassembled WGS sequence"/>
</dbReference>
<dbReference type="InterPro" id="IPR050819">
    <property type="entry name" value="Tripeptidyl-peptidase_I"/>
</dbReference>
<evidence type="ECO:0000259" key="9">
    <source>
        <dbReference type="PROSITE" id="PS51695"/>
    </source>
</evidence>
<sequence>MVKRARVHSKTTLPMRIGLKQNNLDKGHDWLMDVTHPTSESYGKFWSSEEVIKAFQPSDETVEAVRSWLVSGGIQDARITHSDNKAWLAFDATADEAEQLLHTTFHHYQHGSTGATYMATDEYHVPRSLQQHIDYITPGVKGVKVGAGLKKRAHKNALSGGVAPMRGPAPISPANSSSLATCDIAVTPACIRALYGFSAPDPKAEVCPTNAIGVFEEGDTYAQEDLDSFFTNFTPGKYNIPNGTHPTLDAVDGATAPVPVAEAGGESDLDFELIYPIVYPQKVTLYQTDDAYYAGGTSNATGIFNTFLDAIDGSYCKYCAFGECGNDPNLDPVYPDTTEGGYKGKLQCGVFKPTNVISISYGEQEQDLPAYYQQRQCNEYLKLGLQGVSIFVASGDSGVAGIPGDGSANGCLRNGTVFSPTQPNSCPYLTNVGATKIYPGKTVFDPESAANDLPGQPHRSAYSSGGGFSNLFPIPDYQKKAVSTYFTKHNPKYPYYYDGKYNSSTNGLYNRNGRGIPDVAAVGDNIAVYVGGNFTLEGGTSASAPIFAGLVNRIVEERIRQGKGPVGFINPVLYENPWVLNDIKNGSNPGCGTNGFDAVEGWDPVTGLGTPNYPKMLDLFLSLP</sequence>
<keyword evidence="6 8" id="KW-0106">Calcium</keyword>
<dbReference type="SUPFAM" id="SSF52743">
    <property type="entry name" value="Subtilisin-like"/>
    <property type="match status" value="1"/>
</dbReference>
<evidence type="ECO:0000256" key="7">
    <source>
        <dbReference type="ARBA" id="ARBA00023145"/>
    </source>
</evidence>
<dbReference type="Gene3D" id="3.40.50.200">
    <property type="entry name" value="Peptidase S8/S53 domain"/>
    <property type="match status" value="1"/>
</dbReference>
<dbReference type="GO" id="GO:0046872">
    <property type="term" value="F:metal ion binding"/>
    <property type="evidence" value="ECO:0007669"/>
    <property type="project" value="UniProtKB-UniRule"/>
</dbReference>
<evidence type="ECO:0000256" key="6">
    <source>
        <dbReference type="ARBA" id="ARBA00022837"/>
    </source>
</evidence>
<proteinExistence type="predicted"/>
<dbReference type="GO" id="GO:0005576">
    <property type="term" value="C:extracellular region"/>
    <property type="evidence" value="ECO:0007669"/>
    <property type="project" value="UniProtKB-SubCell"/>
</dbReference>
<evidence type="ECO:0000256" key="5">
    <source>
        <dbReference type="ARBA" id="ARBA00022825"/>
    </source>
</evidence>
<evidence type="ECO:0000256" key="4">
    <source>
        <dbReference type="ARBA" id="ARBA00022801"/>
    </source>
</evidence>
<dbReference type="InterPro" id="IPR036852">
    <property type="entry name" value="Peptidase_S8/S53_dom_sf"/>
</dbReference>
<comment type="caution">
    <text evidence="10">The sequence shown here is derived from an EMBL/GenBank/DDBJ whole genome shotgun (WGS) entry which is preliminary data.</text>
</comment>
<dbReference type="PANTHER" id="PTHR14218:SF19">
    <property type="entry name" value="SERINE PROTEASE AORO, PUTATIVE (AFU_ORTHOLOGUE AFUA_6G10250)-RELATED"/>
    <property type="match status" value="1"/>
</dbReference>
<dbReference type="InterPro" id="IPR030400">
    <property type="entry name" value="Sedolisin_dom"/>
</dbReference>
<feature type="active site" description="Charge relay system" evidence="8">
    <location>
        <position position="270"/>
    </location>
</feature>
<dbReference type="SMART" id="SM00944">
    <property type="entry name" value="Pro-kuma_activ"/>
    <property type="match status" value="1"/>
</dbReference>
<dbReference type="PANTHER" id="PTHR14218">
    <property type="entry name" value="PROTEASE S8 TRIPEPTIDYL PEPTIDASE I CLN2"/>
    <property type="match status" value="1"/>
</dbReference>
<keyword evidence="7" id="KW-0865">Zymogen</keyword>
<feature type="domain" description="Peptidase S53" evidence="9">
    <location>
        <begin position="185"/>
        <end position="623"/>
    </location>
</feature>
<dbReference type="InterPro" id="IPR023828">
    <property type="entry name" value="Peptidase_S8_Ser-AS"/>
</dbReference>
<dbReference type="CDD" id="cd04056">
    <property type="entry name" value="Peptidases_S53"/>
    <property type="match status" value="1"/>
</dbReference>
<feature type="active site" description="Charge relay system" evidence="8">
    <location>
        <position position="266"/>
    </location>
</feature>
<evidence type="ECO:0000256" key="1">
    <source>
        <dbReference type="ARBA" id="ARBA00004239"/>
    </source>
</evidence>
<dbReference type="GO" id="GO:0008240">
    <property type="term" value="F:tripeptidyl-peptidase activity"/>
    <property type="evidence" value="ECO:0007669"/>
    <property type="project" value="TreeGrafter"/>
</dbReference>
<feature type="binding site" evidence="8">
    <location>
        <position position="583"/>
    </location>
    <ligand>
        <name>Ca(2+)</name>
        <dbReference type="ChEBI" id="CHEBI:29108"/>
    </ligand>
</feature>
<comment type="subcellular location">
    <subcellularLocation>
        <location evidence="1">Secreted</location>
        <location evidence="1">Extracellular space</location>
    </subcellularLocation>
</comment>